<dbReference type="EMBL" id="UXSR01005345">
    <property type="protein sequence ID" value="VDD81271.1"/>
    <property type="molecule type" value="Genomic_DNA"/>
</dbReference>
<protein>
    <submittedName>
        <fullName evidence="1">Uncharacterized protein</fullName>
    </submittedName>
</protein>
<organism evidence="1 2">
    <name type="scientific">Mesocestoides corti</name>
    <name type="common">Flatworm</name>
    <dbReference type="NCBI Taxonomy" id="53468"/>
    <lineage>
        <taxon>Eukaryota</taxon>
        <taxon>Metazoa</taxon>
        <taxon>Spiralia</taxon>
        <taxon>Lophotrochozoa</taxon>
        <taxon>Platyhelminthes</taxon>
        <taxon>Cestoda</taxon>
        <taxon>Eucestoda</taxon>
        <taxon>Cyclophyllidea</taxon>
        <taxon>Mesocestoididae</taxon>
        <taxon>Mesocestoides</taxon>
    </lineage>
</organism>
<name>A0A0R3UIL2_MESCO</name>
<gene>
    <name evidence="1" type="ORF">MCOS_LOCUS7274</name>
</gene>
<keyword evidence="2" id="KW-1185">Reference proteome</keyword>
<evidence type="ECO:0000313" key="2">
    <source>
        <dbReference type="Proteomes" id="UP000267029"/>
    </source>
</evidence>
<dbReference type="STRING" id="53468.A0A0R3UIL2"/>
<reference evidence="1 2" key="1">
    <citation type="submission" date="2018-10" db="EMBL/GenBank/DDBJ databases">
        <authorList>
            <consortium name="Pathogen Informatics"/>
        </authorList>
    </citation>
    <scope>NUCLEOTIDE SEQUENCE [LARGE SCALE GENOMIC DNA]</scope>
</reference>
<dbReference type="Proteomes" id="UP000267029">
    <property type="component" value="Unassembled WGS sequence"/>
</dbReference>
<dbReference type="OrthoDB" id="6266866at2759"/>
<evidence type="ECO:0000313" key="1">
    <source>
        <dbReference type="EMBL" id="VDD81271.1"/>
    </source>
</evidence>
<proteinExistence type="predicted"/>
<dbReference type="AlphaFoldDB" id="A0A0R3UIL2"/>
<accession>A0A0R3UIL2</accession>
<sequence length="559" mass="61060">MPPSQQKPVSRVAKTLASTEFIAKLSSPWVCELRQDSMKAFCHLANRLIRQLDVDIAIYSFLPESQFTDAFVDSRRQQDTTEPPKRITDSATVICIDNLWQWDPVSAVAPYLRSASIMDQILTRLPCSEQGHTLVDWCKLSGRKNFPSLKTNLAMCTSDAGRQLLEDLFLCQKQVEEVKLIQMALLDVAFTLNAPNADKLVKSAEPLQAIPAAVFRCTFLSSSTLCETKQYDYLPVVELGLAAAEAADISKAEDALIESRQPLSSTGNRTNIDHLLRKYENAIMLAHSEDASVASLTDDDALQNCRPILLNAIKDAYQLTNPDEVLLLLIRLVGLLPSRGCNPSVKPNAQLIEAIDGIFEAGLSSPASKGTSTERFFNNFSPESIGRSTLAAAYRRHLLPSYRLYGICVDRESVRNVGFPQLVSPVVQMFRDLAAAHQDPASASPALQSLKHWPTTHSDPTILSSVGFDTSTPLSCECVDGRPNQAGAGTRERALGVASPTVGVAVRHPQPVSKLCALQAACFLSAFYHCVVIGSPLHLLSPFEANWIHPKATVTHGAP</sequence>